<sequence>MAGAVSANAASLLYELEGNNSISFVIDSDPENTELQPDGFVVPNVMVAIDGISALYDIGFVYSFADGGLIIEGTPFDLAGPQLYSGSETSPTLLAGSYDLVGFLDPGLVFSLTVTDLDVVSAVPEPATWILFAGAFFLIGGAMRSAVRASKLRYA</sequence>
<accession>A0A850H4D0</accession>
<dbReference type="AlphaFoldDB" id="A0A850H4D0"/>
<gene>
    <name evidence="1" type="ORF">HUV48_10195</name>
</gene>
<keyword evidence="2" id="KW-1185">Reference proteome</keyword>
<evidence type="ECO:0008006" key="3">
    <source>
        <dbReference type="Google" id="ProtNLM"/>
    </source>
</evidence>
<dbReference type="Proteomes" id="UP000561438">
    <property type="component" value="Unassembled WGS sequence"/>
</dbReference>
<evidence type="ECO:0000313" key="1">
    <source>
        <dbReference type="EMBL" id="NVD45377.1"/>
    </source>
</evidence>
<protein>
    <recommendedName>
        <fullName evidence="3">PEP-CTERM protein-sorting domain-containing protein</fullName>
    </recommendedName>
</protein>
<comment type="caution">
    <text evidence="1">The sequence shown here is derived from an EMBL/GenBank/DDBJ whole genome shotgun (WGS) entry which is preliminary data.</text>
</comment>
<reference evidence="1 2" key="1">
    <citation type="submission" date="2020-06" db="EMBL/GenBank/DDBJ databases">
        <title>Altererythrobacter sp. HHU K3-1.</title>
        <authorList>
            <person name="Zhang D."/>
            <person name="Xue H."/>
        </authorList>
    </citation>
    <scope>NUCLEOTIDE SEQUENCE [LARGE SCALE GENOMIC DNA]</scope>
    <source>
        <strain evidence="1 2">HHU K3-1</strain>
    </source>
</reference>
<proteinExistence type="predicted"/>
<name>A0A850H4D0_9SPHN</name>
<dbReference type="RefSeq" id="WP_176267661.1">
    <property type="nucleotide sequence ID" value="NZ_JABWGV010000003.1"/>
</dbReference>
<organism evidence="1 2">
    <name type="scientific">Qipengyuania atrilutea</name>
    <dbReference type="NCBI Taxonomy" id="2744473"/>
    <lineage>
        <taxon>Bacteria</taxon>
        <taxon>Pseudomonadati</taxon>
        <taxon>Pseudomonadota</taxon>
        <taxon>Alphaproteobacteria</taxon>
        <taxon>Sphingomonadales</taxon>
        <taxon>Erythrobacteraceae</taxon>
        <taxon>Qipengyuania</taxon>
    </lineage>
</organism>
<dbReference type="EMBL" id="JABWGV010000003">
    <property type="protein sequence ID" value="NVD45377.1"/>
    <property type="molecule type" value="Genomic_DNA"/>
</dbReference>
<evidence type="ECO:0000313" key="2">
    <source>
        <dbReference type="Proteomes" id="UP000561438"/>
    </source>
</evidence>